<dbReference type="AlphaFoldDB" id="A0A2P2IHJ4"/>
<evidence type="ECO:0000313" key="1">
    <source>
        <dbReference type="EMBL" id="MBW80695.1"/>
    </source>
</evidence>
<protein>
    <submittedName>
        <fullName evidence="1">Uncharacterized protein</fullName>
    </submittedName>
</protein>
<organism evidence="1">
    <name type="scientific">Rhizophora mucronata</name>
    <name type="common">Asiatic mangrove</name>
    <dbReference type="NCBI Taxonomy" id="61149"/>
    <lineage>
        <taxon>Eukaryota</taxon>
        <taxon>Viridiplantae</taxon>
        <taxon>Streptophyta</taxon>
        <taxon>Embryophyta</taxon>
        <taxon>Tracheophyta</taxon>
        <taxon>Spermatophyta</taxon>
        <taxon>Magnoliopsida</taxon>
        <taxon>eudicotyledons</taxon>
        <taxon>Gunneridae</taxon>
        <taxon>Pentapetalae</taxon>
        <taxon>rosids</taxon>
        <taxon>fabids</taxon>
        <taxon>Malpighiales</taxon>
        <taxon>Rhizophoraceae</taxon>
        <taxon>Rhizophora</taxon>
    </lineage>
</organism>
<accession>A0A2P2IHJ4</accession>
<reference evidence="1" key="1">
    <citation type="submission" date="2018-02" db="EMBL/GenBank/DDBJ databases">
        <title>Rhizophora mucronata_Transcriptome.</title>
        <authorList>
            <person name="Meera S.P."/>
            <person name="Sreeshan A."/>
            <person name="Augustine A."/>
        </authorList>
    </citation>
    <scope>NUCLEOTIDE SEQUENCE</scope>
    <source>
        <tissue evidence="1">Leaf</tissue>
    </source>
</reference>
<name>A0A2P2IHJ4_RHIMU</name>
<dbReference type="EMBL" id="GGEC01000212">
    <property type="protein sequence ID" value="MBW80695.1"/>
    <property type="molecule type" value="Transcribed_RNA"/>
</dbReference>
<sequence length="27" mass="3101">MRRRDSTSIYTLAGRLRTLKMSAAESE</sequence>
<proteinExistence type="predicted"/>